<accession>A0A7R9BUZ2</accession>
<dbReference type="GO" id="GO:0004252">
    <property type="term" value="F:serine-type endopeptidase activity"/>
    <property type="evidence" value="ECO:0007669"/>
    <property type="project" value="InterPro"/>
</dbReference>
<evidence type="ECO:0000256" key="6">
    <source>
        <dbReference type="SAM" id="MobiDB-lite"/>
    </source>
</evidence>
<evidence type="ECO:0000256" key="2">
    <source>
        <dbReference type="ARBA" id="ARBA00022670"/>
    </source>
</evidence>
<dbReference type="EMBL" id="CAJPEX010002526">
    <property type="protein sequence ID" value="CAG0921129.1"/>
    <property type="molecule type" value="Genomic_DNA"/>
</dbReference>
<dbReference type="FunFam" id="2.40.10.10:FF:000068">
    <property type="entry name" value="transmembrane protease serine 2"/>
    <property type="match status" value="1"/>
</dbReference>
<comment type="similarity">
    <text evidence="1">Belongs to the peptidase S1 family.</text>
</comment>
<dbReference type="GO" id="GO:0006508">
    <property type="term" value="P:proteolysis"/>
    <property type="evidence" value="ECO:0007669"/>
    <property type="project" value="UniProtKB-KW"/>
</dbReference>
<dbReference type="PROSITE" id="PS50240">
    <property type="entry name" value="TRYPSIN_DOM"/>
    <property type="match status" value="1"/>
</dbReference>
<keyword evidence="4" id="KW-0720">Serine protease</keyword>
<dbReference type="Gene3D" id="2.40.10.10">
    <property type="entry name" value="Trypsin-like serine proteases"/>
    <property type="match status" value="2"/>
</dbReference>
<protein>
    <recommendedName>
        <fullName evidence="7">Peptidase S1 domain-containing protein</fullName>
    </recommendedName>
</protein>
<sequence length="248" mass="27195">MPLQFEQCFLQVAFLNALPDPCQRHSLSGCNCPPAPASTVLNAVANDCGLSARASARITSRNVISRRWDDEKDRIINGKEVPIGKYPFVARIVDEDKHALCTGSLIHPEWVITAGHCVKGLVPKQYSIVIGGRYATDDQSDDKRVHRTRGAKVFQHPRYDDESAENDVGLIQLERPGDSGGPLLTGTGVNSDPFVIHGIVSWGTRFCPNTPSVFTKATLTSSVKQPTPRSARYTKVEAKKPRKDSSDQ</sequence>
<dbReference type="PRINTS" id="PR00722">
    <property type="entry name" value="CHYMOTRYPSIN"/>
</dbReference>
<dbReference type="Pfam" id="PF00089">
    <property type="entry name" value="Trypsin"/>
    <property type="match status" value="1"/>
</dbReference>
<feature type="domain" description="Peptidase S1" evidence="7">
    <location>
        <begin position="75"/>
        <end position="203"/>
    </location>
</feature>
<dbReference type="OrthoDB" id="10004439at2759"/>
<dbReference type="InterPro" id="IPR009003">
    <property type="entry name" value="Peptidase_S1_PA"/>
</dbReference>
<evidence type="ECO:0000313" key="8">
    <source>
        <dbReference type="EMBL" id="CAD7280977.1"/>
    </source>
</evidence>
<dbReference type="InterPro" id="IPR043504">
    <property type="entry name" value="Peptidase_S1_PA_chymotrypsin"/>
</dbReference>
<dbReference type="PROSITE" id="PS00134">
    <property type="entry name" value="TRYPSIN_HIS"/>
    <property type="match status" value="1"/>
</dbReference>
<name>A0A7R9BUZ2_9CRUS</name>
<evidence type="ECO:0000256" key="5">
    <source>
        <dbReference type="ARBA" id="ARBA00023157"/>
    </source>
</evidence>
<proteinExistence type="inferred from homology"/>
<dbReference type="AlphaFoldDB" id="A0A7R9BUZ2"/>
<keyword evidence="2" id="KW-0645">Protease</keyword>
<dbReference type="InterPro" id="IPR001314">
    <property type="entry name" value="Peptidase_S1A"/>
</dbReference>
<keyword evidence="5" id="KW-1015">Disulfide bond</keyword>
<dbReference type="EMBL" id="OA884563">
    <property type="protein sequence ID" value="CAD7280977.1"/>
    <property type="molecule type" value="Genomic_DNA"/>
</dbReference>
<dbReference type="InterPro" id="IPR001254">
    <property type="entry name" value="Trypsin_dom"/>
</dbReference>
<gene>
    <name evidence="8" type="ORF">NMOB1V02_LOCUS8632</name>
</gene>
<dbReference type="PANTHER" id="PTHR24276:SF98">
    <property type="entry name" value="FI18310P1-RELATED"/>
    <property type="match status" value="1"/>
</dbReference>
<evidence type="ECO:0000256" key="1">
    <source>
        <dbReference type="ARBA" id="ARBA00007664"/>
    </source>
</evidence>
<feature type="region of interest" description="Disordered" evidence="6">
    <location>
        <begin position="223"/>
        <end position="248"/>
    </location>
</feature>
<keyword evidence="9" id="KW-1185">Reference proteome</keyword>
<dbReference type="Proteomes" id="UP000678499">
    <property type="component" value="Unassembled WGS sequence"/>
</dbReference>
<evidence type="ECO:0000256" key="3">
    <source>
        <dbReference type="ARBA" id="ARBA00022801"/>
    </source>
</evidence>
<evidence type="ECO:0000259" key="7">
    <source>
        <dbReference type="PROSITE" id="PS50240"/>
    </source>
</evidence>
<reference evidence="8" key="1">
    <citation type="submission" date="2020-11" db="EMBL/GenBank/DDBJ databases">
        <authorList>
            <person name="Tran Van P."/>
        </authorList>
    </citation>
    <scope>NUCLEOTIDE SEQUENCE</scope>
</reference>
<dbReference type="PANTHER" id="PTHR24276">
    <property type="entry name" value="POLYSERASE-RELATED"/>
    <property type="match status" value="1"/>
</dbReference>
<organism evidence="8">
    <name type="scientific">Notodromas monacha</name>
    <dbReference type="NCBI Taxonomy" id="399045"/>
    <lineage>
        <taxon>Eukaryota</taxon>
        <taxon>Metazoa</taxon>
        <taxon>Ecdysozoa</taxon>
        <taxon>Arthropoda</taxon>
        <taxon>Crustacea</taxon>
        <taxon>Oligostraca</taxon>
        <taxon>Ostracoda</taxon>
        <taxon>Podocopa</taxon>
        <taxon>Podocopida</taxon>
        <taxon>Cypridocopina</taxon>
        <taxon>Cypridoidea</taxon>
        <taxon>Cyprididae</taxon>
        <taxon>Notodromas</taxon>
    </lineage>
</organism>
<dbReference type="InterPro" id="IPR018114">
    <property type="entry name" value="TRYPSIN_HIS"/>
</dbReference>
<dbReference type="SMART" id="SM00020">
    <property type="entry name" value="Tryp_SPc"/>
    <property type="match status" value="1"/>
</dbReference>
<evidence type="ECO:0000256" key="4">
    <source>
        <dbReference type="ARBA" id="ARBA00022825"/>
    </source>
</evidence>
<feature type="compositionally biased region" description="Basic and acidic residues" evidence="6">
    <location>
        <begin position="234"/>
        <end position="248"/>
    </location>
</feature>
<keyword evidence="3" id="KW-0378">Hydrolase</keyword>
<evidence type="ECO:0000313" key="9">
    <source>
        <dbReference type="Proteomes" id="UP000678499"/>
    </source>
</evidence>
<dbReference type="InterPro" id="IPR050430">
    <property type="entry name" value="Peptidase_S1"/>
</dbReference>
<dbReference type="SUPFAM" id="SSF50494">
    <property type="entry name" value="Trypsin-like serine proteases"/>
    <property type="match status" value="1"/>
</dbReference>